<evidence type="ECO:0000313" key="1">
    <source>
        <dbReference type="Proteomes" id="UP000887565"/>
    </source>
</evidence>
<accession>A0A915HWQ5</accession>
<evidence type="ECO:0000313" key="2">
    <source>
        <dbReference type="WBParaSite" id="nRc.2.0.1.t06319-RA"/>
    </source>
</evidence>
<sequence>MRRSSQKLHQHATSDVVTAAKVVVLLLSMMSMKVPPMPLTMTLSPSSLALSTFSLPETSPVPLTKASLPMQLAPSLIVAVTYVVASSAAPKTLTLTSPPLSPTSLHVIAYTMPALTSSMLPSPRRGIFEYRPFAHRGYYDALQRKPILKIFAVWHYNNIEQYHPTENRDGSLSTQYANTFMKMKLESEGYPARTQTNEQKLWSVKQYG</sequence>
<reference evidence="2" key="1">
    <citation type="submission" date="2022-11" db="UniProtKB">
        <authorList>
            <consortium name="WormBaseParasite"/>
        </authorList>
    </citation>
    <scope>IDENTIFICATION</scope>
</reference>
<proteinExistence type="predicted"/>
<keyword evidence="1" id="KW-1185">Reference proteome</keyword>
<dbReference type="WBParaSite" id="nRc.2.0.1.t06319-RA">
    <property type="protein sequence ID" value="nRc.2.0.1.t06319-RA"/>
    <property type="gene ID" value="nRc.2.0.1.g06319"/>
</dbReference>
<dbReference type="Proteomes" id="UP000887565">
    <property type="component" value="Unplaced"/>
</dbReference>
<protein>
    <submittedName>
        <fullName evidence="2">Uncharacterized protein</fullName>
    </submittedName>
</protein>
<organism evidence="1 2">
    <name type="scientific">Romanomermis culicivorax</name>
    <name type="common">Nematode worm</name>
    <dbReference type="NCBI Taxonomy" id="13658"/>
    <lineage>
        <taxon>Eukaryota</taxon>
        <taxon>Metazoa</taxon>
        <taxon>Ecdysozoa</taxon>
        <taxon>Nematoda</taxon>
        <taxon>Enoplea</taxon>
        <taxon>Dorylaimia</taxon>
        <taxon>Mermithida</taxon>
        <taxon>Mermithoidea</taxon>
        <taxon>Mermithidae</taxon>
        <taxon>Romanomermis</taxon>
    </lineage>
</organism>
<dbReference type="AlphaFoldDB" id="A0A915HWQ5"/>
<name>A0A915HWQ5_ROMCU</name>